<protein>
    <recommendedName>
        <fullName evidence="3">Transporter</fullName>
    </recommendedName>
</protein>
<dbReference type="EMBL" id="MGDE01000248">
    <property type="protein sequence ID" value="OGL42923.1"/>
    <property type="molecule type" value="Genomic_DNA"/>
</dbReference>
<dbReference type="Pfam" id="PF13557">
    <property type="entry name" value="Phenol_MetA_deg"/>
    <property type="match status" value="1"/>
</dbReference>
<gene>
    <name evidence="1" type="ORF">A2W05_05600</name>
</gene>
<dbReference type="Proteomes" id="UP000178797">
    <property type="component" value="Unassembled WGS sequence"/>
</dbReference>
<dbReference type="AlphaFoldDB" id="A0A1F7RN21"/>
<name>A0A1F7RN21_9BACT</name>
<accession>A0A1F7RN21</accession>
<comment type="caution">
    <text evidence="1">The sequence shown here is derived from an EMBL/GenBank/DDBJ whole genome shotgun (WGS) entry which is preliminary data.</text>
</comment>
<sequence length="252" mass="28263">MNRYSTLILTFFLTLFLTNSVYAYRPFITEDASVAGKGVIQLEVSWDYLRWENDDDEHTLIFFVPIIGVTERIELSVEIPYLFHNPDAGKRENGIGDVSIVGKLLLIDEKPKIPGFTLKGIVKTESGDEEKALGTSDKHYSIVAVLSKRIRDFQFHSMFGYTFIGNDDKENLRDIYLYGFGADYKLTEKINLVSEIVGNKHSDRKADGDPVSGMIGGIFKVSDHLAIDGGVRFGFNNSAPDWNTTLGVTITF</sequence>
<evidence type="ECO:0000313" key="2">
    <source>
        <dbReference type="Proteomes" id="UP000178797"/>
    </source>
</evidence>
<evidence type="ECO:0000313" key="1">
    <source>
        <dbReference type="EMBL" id="OGL42923.1"/>
    </source>
</evidence>
<reference evidence="1 2" key="1">
    <citation type="journal article" date="2016" name="Nat. Commun.">
        <title>Thousands of microbial genomes shed light on interconnected biogeochemical processes in an aquifer system.</title>
        <authorList>
            <person name="Anantharaman K."/>
            <person name="Brown C.T."/>
            <person name="Hug L.A."/>
            <person name="Sharon I."/>
            <person name="Castelle C.J."/>
            <person name="Probst A.J."/>
            <person name="Thomas B.C."/>
            <person name="Singh A."/>
            <person name="Wilkins M.J."/>
            <person name="Karaoz U."/>
            <person name="Brodie E.L."/>
            <person name="Williams K.H."/>
            <person name="Hubbard S.S."/>
            <person name="Banfield J.F."/>
        </authorList>
    </citation>
    <scope>NUCLEOTIDE SEQUENCE [LARGE SCALE GENOMIC DNA]</scope>
</reference>
<organism evidence="1 2">
    <name type="scientific">Candidatus Schekmanbacteria bacterium RBG_16_38_10</name>
    <dbReference type="NCBI Taxonomy" id="1817879"/>
    <lineage>
        <taxon>Bacteria</taxon>
        <taxon>Candidatus Schekmaniibacteriota</taxon>
    </lineage>
</organism>
<dbReference type="InterPro" id="IPR025737">
    <property type="entry name" value="FApF"/>
</dbReference>
<evidence type="ECO:0008006" key="3">
    <source>
        <dbReference type="Google" id="ProtNLM"/>
    </source>
</evidence>
<proteinExistence type="predicted"/>